<dbReference type="GeneID" id="93427110"/>
<dbReference type="eggNOG" id="COG3471">
    <property type="taxonomic scope" value="Bacteria"/>
</dbReference>
<dbReference type="GO" id="GO:0006974">
    <property type="term" value="P:DNA damage response"/>
    <property type="evidence" value="ECO:0007669"/>
    <property type="project" value="TreeGrafter"/>
</dbReference>
<dbReference type="Gene3D" id="3.30.70.2970">
    <property type="entry name" value="Protein of unknown function (DUF541), domain 2"/>
    <property type="match status" value="1"/>
</dbReference>
<dbReference type="AlphaFoldDB" id="A0A095Z968"/>
<name>A0A095Z968_9BURK</name>
<dbReference type="RefSeq" id="WP_018026919.1">
    <property type="nucleotide sequence ID" value="NZ_JRNI01000019.1"/>
</dbReference>
<feature type="chain" id="PRO_5001915213" description="Periplasmic/secreted protein" evidence="1">
    <location>
        <begin position="22"/>
        <end position="241"/>
    </location>
</feature>
<dbReference type="OrthoDB" id="7062395at2"/>
<comment type="caution">
    <text evidence="2">The sequence shown here is derived from an EMBL/GenBank/DDBJ whole genome shotgun (WGS) entry which is preliminary data.</text>
</comment>
<evidence type="ECO:0000313" key="3">
    <source>
        <dbReference type="Proteomes" id="UP000029629"/>
    </source>
</evidence>
<dbReference type="PANTHER" id="PTHR34387:SF2">
    <property type="entry name" value="SLR1258 PROTEIN"/>
    <property type="match status" value="1"/>
</dbReference>
<organism evidence="2 3">
    <name type="scientific">Oligella urethralis DNF00040</name>
    <dbReference type="NCBI Taxonomy" id="1401065"/>
    <lineage>
        <taxon>Bacteria</taxon>
        <taxon>Pseudomonadati</taxon>
        <taxon>Pseudomonadota</taxon>
        <taxon>Betaproteobacteria</taxon>
        <taxon>Burkholderiales</taxon>
        <taxon>Alcaligenaceae</taxon>
        <taxon>Oligella</taxon>
    </lineage>
</organism>
<accession>A0A095Z968</accession>
<dbReference type="Proteomes" id="UP000029629">
    <property type="component" value="Unassembled WGS sequence"/>
</dbReference>
<protein>
    <recommendedName>
        <fullName evidence="4">Periplasmic/secreted protein</fullName>
    </recommendedName>
</protein>
<proteinExistence type="predicted"/>
<feature type="signal peptide" evidence="1">
    <location>
        <begin position="1"/>
        <end position="21"/>
    </location>
</feature>
<evidence type="ECO:0000313" key="2">
    <source>
        <dbReference type="EMBL" id="KGF30886.1"/>
    </source>
</evidence>
<evidence type="ECO:0000256" key="1">
    <source>
        <dbReference type="SAM" id="SignalP"/>
    </source>
</evidence>
<keyword evidence="3" id="KW-1185">Reference proteome</keyword>
<dbReference type="InterPro" id="IPR007497">
    <property type="entry name" value="SIMPL/DUF541"/>
</dbReference>
<dbReference type="InterPro" id="IPR052022">
    <property type="entry name" value="26kDa_periplasmic_antigen"/>
</dbReference>
<keyword evidence="1" id="KW-0732">Signal</keyword>
<reference evidence="2 3" key="1">
    <citation type="submission" date="2014-07" db="EMBL/GenBank/DDBJ databases">
        <authorList>
            <person name="McCorrison J."/>
            <person name="Sanka R."/>
            <person name="Torralba M."/>
            <person name="Gillis M."/>
            <person name="Haft D.H."/>
            <person name="Methe B."/>
            <person name="Sutton G."/>
            <person name="Nelson K.E."/>
        </authorList>
    </citation>
    <scope>NUCLEOTIDE SEQUENCE [LARGE SCALE GENOMIC DNA]</scope>
    <source>
        <strain evidence="2 3">DNF00040</strain>
    </source>
</reference>
<sequence>MKLSHLVILLSTLLAAQPSLAQSASVTADERTVLSLAADSSKEVVQDRVVLTLSKEARGDDPKVLSDAVNKAINQVMASGKDNQKLELKNGTYNLWPQQDYDDNAKRTGKVTYVVNGEVIVSSQDLVEATRFVEQVSEHMTLSNIVFEMSTELRQSVESEIRAAAIQAFQAKARAVTREFGFDNYEIKQVRVDDSSMVQSPTPRFGMAKAAMVQSEDYSGPTLSAGKERVSVTVSGEIALY</sequence>
<evidence type="ECO:0008006" key="4">
    <source>
        <dbReference type="Google" id="ProtNLM"/>
    </source>
</evidence>
<dbReference type="Pfam" id="PF04402">
    <property type="entry name" value="SIMPL"/>
    <property type="match status" value="1"/>
</dbReference>
<dbReference type="PANTHER" id="PTHR34387">
    <property type="entry name" value="SLR1258 PROTEIN"/>
    <property type="match status" value="1"/>
</dbReference>
<gene>
    <name evidence="2" type="ORF">HMPREF2130_05565</name>
</gene>
<dbReference type="EMBL" id="JRNI01000019">
    <property type="protein sequence ID" value="KGF30886.1"/>
    <property type="molecule type" value="Genomic_DNA"/>
</dbReference>
<dbReference type="Gene3D" id="3.30.110.170">
    <property type="entry name" value="Protein of unknown function (DUF541), domain 1"/>
    <property type="match status" value="1"/>
</dbReference>